<dbReference type="SUPFAM" id="SSF48371">
    <property type="entry name" value="ARM repeat"/>
    <property type="match status" value="1"/>
</dbReference>
<evidence type="ECO:0000256" key="1">
    <source>
        <dbReference type="SAM" id="MobiDB-lite"/>
    </source>
</evidence>
<protein>
    <recommendedName>
        <fullName evidence="2">NACHT domain-containing protein</fullName>
    </recommendedName>
</protein>
<evidence type="ECO:0000313" key="3">
    <source>
        <dbReference type="EMBL" id="ROO09752.1"/>
    </source>
</evidence>
<accession>A0A423P666</accession>
<reference evidence="3 4" key="1">
    <citation type="submission" date="2016-10" db="EMBL/GenBank/DDBJ databases">
        <title>Comparative genome analysis of multiple Pseudomonas spp. focuses on biocontrol and plant growth promoting traits.</title>
        <authorList>
            <person name="Tao X.-Y."/>
            <person name="Taylor C.G."/>
        </authorList>
    </citation>
    <scope>NUCLEOTIDE SEQUENCE [LARGE SCALE GENOMIC DNA]</scope>
    <source>
        <strain evidence="3 4">36G2</strain>
    </source>
</reference>
<dbReference type="Pfam" id="PF05729">
    <property type="entry name" value="NACHT"/>
    <property type="match status" value="1"/>
</dbReference>
<name>A0A423P666_PSEFL</name>
<dbReference type="PROSITE" id="PS50837">
    <property type="entry name" value="NACHT"/>
    <property type="match status" value="1"/>
</dbReference>
<dbReference type="Gene3D" id="1.25.10.10">
    <property type="entry name" value="Leucine-rich Repeat Variant"/>
    <property type="match status" value="1"/>
</dbReference>
<comment type="caution">
    <text evidence="3">The sequence shown here is derived from an EMBL/GenBank/DDBJ whole genome shotgun (WGS) entry which is preliminary data.</text>
</comment>
<dbReference type="SUPFAM" id="SSF52540">
    <property type="entry name" value="P-loop containing nucleoside triphosphate hydrolases"/>
    <property type="match status" value="1"/>
</dbReference>
<dbReference type="Gene3D" id="3.40.50.300">
    <property type="entry name" value="P-loop containing nucleotide triphosphate hydrolases"/>
    <property type="match status" value="1"/>
</dbReference>
<dbReference type="RefSeq" id="WP_259698370.1">
    <property type="nucleotide sequence ID" value="NZ_MOBZ01000009.1"/>
</dbReference>
<sequence>MTETAITAPASHVPPFTAVRTAAQALPFSELRWENFEKLCYRLAGKQADIESHSLYGRAGQAQQGIDIFARKRNGRYDTWQAKCYTKYTPRDLKKACATFLAGGWLARTDTFYIAVQCPVDDVGLQDAIEVQAELFRAQGITLKVLGGHDLCGALRDYPDVVLEFFGRECAKVFFGDTVNQELLLRLDGIELQKIRTQLHRVYQGGFELLDRIMVNAPTPFSDQSQAPISLLDRFSAPDVLLKETVMSQAASGRGEESTSPMSEPQRTDAYSLVKKEEGRQAENYRRAPILDWLAESDQIAVVGHAGSGKSTVLRCLALDLLGEQGRFTDVAKRWGRHLPLFISFAKWVRLSEANAGTIGIKELIRATWQPQLTGDLVALIDQAIDESRVVLLVDGLDEWASEQAARTTLLTMLTIVSAHNIPVVVSARPGGLSKIGGIPDSWAVGLLAPLSKMQQKAIATTWFSRNVGSSTDQSSNEESITWQTQRFFKELEKGRGLATLAETPLLLLGLIALAIRQLVLPINKVQALSQLTDLLLEVHPSSRATAAGDVNPRFSSAASIEVRREALAALAFEIRMEGGDAGYPLHLARKCIKTFLTDPEGYCYTTREASEVAKEILAVNAETMGLLVEKGREEVGFVHASLEEYLASVHIHGWPIETILSFVRANASNFRWRSVFGDLIAGNTRRSEAEQIVQVIDEPEVDVIGALQRRLLLANVVFGGAEINRPTAIRLAERSLNIIEGTGWSGERSAHLGAALGGIYNAILREKTSENIKRWGIRTAEYLQDFYSALARWDLSDHQLSLLKHGLKDENPANSRAAAQSLAVVYNGDIEVERWLMGLLRGDSDLAVVARALEALTLGWAQNPMLIDFLTTASVAVDKALQLSAIWCKVQLGLHQDTDLSALLSLCAWRDGVGYLHRTQAGESLVKGWLDNPKLVENCLGTLNGRIVRYDEIEKDIAQHYLLSCSADNKQICAWIVRELQSEHPFVLRLGLDWSPLLKFSEMDSEVREHLVLAVISKKVEHQEYVARPVYNCLRDPRIKQYLMDKVRKTEGFSTFWALAPLVEGWAAELPEVRELVQEVLLWPDERRFHLIGLYPKFLSREACIEELLKIVNGRHKVRFDLVLSAFTQLDVSYHKEIRDILVNSALREPDHVFSGSGQLIALYPQEGRVKAFALESLKGRNPPIGLLASAYSDDSVVQQLIAQSVGSLSAVMRLQIIEAASSEFDRNDTAKKILKEYDHEVDGPLKTHAAIKNYQALLSIDTDRKPVVDRLLIDAMAVGHDHDARRAAAFAGLVVYGATEQFTVLEWGKKPLDISLGRYSNEPPALIRLLAEHWDDLENSFGGQLISRVGNFTDEAHFWELIAPYVSVNAVLRERFLDYCSHTKECLRVPVLQALAKEFPRSDLLLQHCLTGTSIHRNNSDHSWHRMQSYFEASYILRQQFSENGEVLAQLQSTVSKSGFEFGVAALAIYDPGNASLDDVVTALADDDHDYESFVRPIIVGVERLQSVKLEKLVRAMVNRPNHSLWDLQDRVNFAIKSRIGTDDEFAGLIGARLASSLSESEISSYSRYLASAGRLNEETHGHCLRLLNARSSPLCIPVNGYDSTADAVRPVVHSLLDVLAGPIY</sequence>
<dbReference type="InterPro" id="IPR016024">
    <property type="entry name" value="ARM-type_fold"/>
</dbReference>
<dbReference type="Proteomes" id="UP000283619">
    <property type="component" value="Unassembled WGS sequence"/>
</dbReference>
<feature type="domain" description="NACHT" evidence="2">
    <location>
        <begin position="298"/>
        <end position="432"/>
    </location>
</feature>
<dbReference type="InterPro" id="IPR027417">
    <property type="entry name" value="P-loop_NTPase"/>
</dbReference>
<evidence type="ECO:0000259" key="2">
    <source>
        <dbReference type="PROSITE" id="PS50837"/>
    </source>
</evidence>
<gene>
    <name evidence="3" type="ORF">BK673_12660</name>
</gene>
<evidence type="ECO:0000313" key="4">
    <source>
        <dbReference type="Proteomes" id="UP000283619"/>
    </source>
</evidence>
<feature type="region of interest" description="Disordered" evidence="1">
    <location>
        <begin position="248"/>
        <end position="269"/>
    </location>
</feature>
<proteinExistence type="predicted"/>
<dbReference type="EMBL" id="MOBZ01000009">
    <property type="protein sequence ID" value="ROO09752.1"/>
    <property type="molecule type" value="Genomic_DNA"/>
</dbReference>
<organism evidence="3 4">
    <name type="scientific">Pseudomonas fluorescens</name>
    <dbReference type="NCBI Taxonomy" id="294"/>
    <lineage>
        <taxon>Bacteria</taxon>
        <taxon>Pseudomonadati</taxon>
        <taxon>Pseudomonadota</taxon>
        <taxon>Gammaproteobacteria</taxon>
        <taxon>Pseudomonadales</taxon>
        <taxon>Pseudomonadaceae</taxon>
        <taxon>Pseudomonas</taxon>
    </lineage>
</organism>
<dbReference type="InterPro" id="IPR011989">
    <property type="entry name" value="ARM-like"/>
</dbReference>
<dbReference type="InterPro" id="IPR007111">
    <property type="entry name" value="NACHT_NTPase"/>
</dbReference>